<dbReference type="EMBL" id="BAAAEI010000031">
    <property type="protein sequence ID" value="GAA0374300.1"/>
    <property type="molecule type" value="Genomic_DNA"/>
</dbReference>
<protein>
    <submittedName>
        <fullName evidence="2">Uncharacterized protein</fullName>
    </submittedName>
</protein>
<evidence type="ECO:0000313" key="2">
    <source>
        <dbReference type="EMBL" id="GAA0374300.1"/>
    </source>
</evidence>
<accession>A0ABN0XVU1</accession>
<sequence>MLEADKIARSNLGHPKDGPQGKVQGATLQSNPVLSLVRASGAAINKKPRLKKLMGQLKDC</sequence>
<proteinExistence type="predicted"/>
<dbReference type="Proteomes" id="UP001501757">
    <property type="component" value="Unassembled WGS sequence"/>
</dbReference>
<reference evidence="2 3" key="1">
    <citation type="journal article" date="2019" name="Int. J. Syst. Evol. Microbiol.">
        <title>The Global Catalogue of Microorganisms (GCM) 10K type strain sequencing project: providing services to taxonomists for standard genome sequencing and annotation.</title>
        <authorList>
            <consortium name="The Broad Institute Genomics Platform"/>
            <consortium name="The Broad Institute Genome Sequencing Center for Infectious Disease"/>
            <person name="Wu L."/>
            <person name="Ma J."/>
        </authorList>
    </citation>
    <scope>NUCLEOTIDE SEQUENCE [LARGE SCALE GENOMIC DNA]</scope>
    <source>
        <strain evidence="2 3">JCM 13378</strain>
    </source>
</reference>
<evidence type="ECO:0000313" key="3">
    <source>
        <dbReference type="Proteomes" id="UP001501757"/>
    </source>
</evidence>
<feature type="region of interest" description="Disordered" evidence="1">
    <location>
        <begin position="1"/>
        <end position="26"/>
    </location>
</feature>
<feature type="compositionally biased region" description="Basic and acidic residues" evidence="1">
    <location>
        <begin position="1"/>
        <end position="19"/>
    </location>
</feature>
<gene>
    <name evidence="2" type="ORF">GCM10009092_43160</name>
</gene>
<evidence type="ECO:0000256" key="1">
    <source>
        <dbReference type="SAM" id="MobiDB-lite"/>
    </source>
</evidence>
<name>A0ABN0XVU1_9ALTE</name>
<keyword evidence="3" id="KW-1185">Reference proteome</keyword>
<organism evidence="2 3">
    <name type="scientific">Bowmanella denitrificans</name>
    <dbReference type="NCBI Taxonomy" id="366582"/>
    <lineage>
        <taxon>Bacteria</taxon>
        <taxon>Pseudomonadati</taxon>
        <taxon>Pseudomonadota</taxon>
        <taxon>Gammaproteobacteria</taxon>
        <taxon>Alteromonadales</taxon>
        <taxon>Alteromonadaceae</taxon>
        <taxon>Bowmanella</taxon>
    </lineage>
</organism>
<comment type="caution">
    <text evidence="2">The sequence shown here is derived from an EMBL/GenBank/DDBJ whole genome shotgun (WGS) entry which is preliminary data.</text>
</comment>